<proteinExistence type="predicted"/>
<reference evidence="2" key="1">
    <citation type="journal article" date="2018" name="J. Anim. Genet.">
        <title>Acquired interbacterial defense systems protect against interspecies antagonism in the human gut microbiome.</title>
        <authorList>
            <person name="Ross B.D."/>
            <person name="Verster A.J."/>
            <person name="Radey M.C."/>
            <person name="Schmidtke D.T."/>
            <person name="Pope C.E."/>
            <person name="Hoffman L.R."/>
            <person name="Hajjar A."/>
            <person name="Peterson S.B."/>
            <person name="Borenstein E."/>
            <person name="Mougous J."/>
        </authorList>
    </citation>
    <scope>NUCLEOTIDE SEQUENCE [LARGE SCALE GENOMIC DNA]</scope>
    <source>
        <strain evidence="2">H204</strain>
    </source>
</reference>
<protein>
    <submittedName>
        <fullName evidence="1">Uncharacterized protein</fullName>
    </submittedName>
</protein>
<dbReference type="EMBL" id="VYQC01000007">
    <property type="protein sequence ID" value="KAA9045757.1"/>
    <property type="molecule type" value="Genomic_DNA"/>
</dbReference>
<organism evidence="1 2">
    <name type="scientific">Bacteroides xylanisolvens</name>
    <dbReference type="NCBI Taxonomy" id="371601"/>
    <lineage>
        <taxon>Bacteria</taxon>
        <taxon>Pseudomonadati</taxon>
        <taxon>Bacteroidota</taxon>
        <taxon>Bacteroidia</taxon>
        <taxon>Bacteroidales</taxon>
        <taxon>Bacteroidaceae</taxon>
        <taxon>Bacteroides</taxon>
    </lineage>
</organism>
<dbReference type="Proteomes" id="UP000327007">
    <property type="component" value="Unassembled WGS sequence"/>
</dbReference>
<dbReference type="AlphaFoldDB" id="A0AAI9WI01"/>
<evidence type="ECO:0000313" key="1">
    <source>
        <dbReference type="EMBL" id="KAA9045757.1"/>
    </source>
</evidence>
<gene>
    <name evidence="1" type="ORF">F6S82_13115</name>
</gene>
<accession>A0AAI9WI01</accession>
<sequence>MGIYRLNGNFAVRLKALQLYIYWGALKGLNYHLVHLCTVMNQTSGGLILFKNHGKIKYINFSVNLEIKVYFCLPQVSQTRKL</sequence>
<name>A0AAI9WI01_9BACE</name>
<comment type="caution">
    <text evidence="1">The sequence shown here is derived from an EMBL/GenBank/DDBJ whole genome shotgun (WGS) entry which is preliminary data.</text>
</comment>
<evidence type="ECO:0000313" key="2">
    <source>
        <dbReference type="Proteomes" id="UP000327007"/>
    </source>
</evidence>